<dbReference type="Pfam" id="PF00219">
    <property type="entry name" value="IGFBP"/>
    <property type="match status" value="1"/>
</dbReference>
<dbReference type="PANTHER" id="PTHR11348:SF17">
    <property type="entry name" value="CCN"/>
    <property type="match status" value="1"/>
</dbReference>
<evidence type="ECO:0000313" key="5">
    <source>
        <dbReference type="EMBL" id="CAH1802685.1"/>
    </source>
</evidence>
<dbReference type="PANTHER" id="PTHR11348">
    <property type="entry name" value="CONNECTIVE TISSUE GROWTH FACTOR-RELATED"/>
    <property type="match status" value="1"/>
</dbReference>
<dbReference type="GO" id="GO:0008201">
    <property type="term" value="F:heparin binding"/>
    <property type="evidence" value="ECO:0007669"/>
    <property type="project" value="TreeGrafter"/>
</dbReference>
<dbReference type="Proteomes" id="UP000749559">
    <property type="component" value="Unassembled WGS sequence"/>
</dbReference>
<dbReference type="Gene3D" id="2.20.100.10">
    <property type="entry name" value="Thrombospondin type-1 (TSP1) repeat"/>
    <property type="match status" value="1"/>
</dbReference>
<dbReference type="SMART" id="SM00041">
    <property type="entry name" value="CT"/>
    <property type="match status" value="1"/>
</dbReference>
<organism evidence="5 6">
    <name type="scientific">Owenia fusiformis</name>
    <name type="common">Polychaete worm</name>
    <dbReference type="NCBI Taxonomy" id="6347"/>
    <lineage>
        <taxon>Eukaryota</taxon>
        <taxon>Metazoa</taxon>
        <taxon>Spiralia</taxon>
        <taxon>Lophotrochozoa</taxon>
        <taxon>Annelida</taxon>
        <taxon>Polychaeta</taxon>
        <taxon>Sedentaria</taxon>
        <taxon>Canalipalpata</taxon>
        <taxon>Sabellida</taxon>
        <taxon>Oweniida</taxon>
        <taxon>Oweniidae</taxon>
        <taxon>Owenia</taxon>
    </lineage>
</organism>
<dbReference type="PROSITE" id="PS51323">
    <property type="entry name" value="IGFBP_N_2"/>
    <property type="match status" value="1"/>
</dbReference>
<dbReference type="InterPro" id="IPR036383">
    <property type="entry name" value="TSP1_rpt_sf"/>
</dbReference>
<evidence type="ECO:0000256" key="4">
    <source>
        <dbReference type="PROSITE-ProRule" id="PRU00039"/>
    </source>
</evidence>
<dbReference type="GO" id="GO:0007155">
    <property type="term" value="P:cell adhesion"/>
    <property type="evidence" value="ECO:0007669"/>
    <property type="project" value="TreeGrafter"/>
</dbReference>
<dbReference type="SUPFAM" id="SSF82895">
    <property type="entry name" value="TSP-1 type 1 repeat"/>
    <property type="match status" value="1"/>
</dbReference>
<sequence>MNNKEQVLKLSLLLIATCVAMETGVETLRAPCYNCEFFELAHQNRIARSEHHRRLVHQECRWPCPTTECPETPHDVPGCRDGVNIIKDGCGCCFMCGRQQGDTCNHEQLCDEQKGLYCDFQLDNGVRGVCRAKEANPCYVPDNGKFYRDGESFQPDCRRKCTCQNGHYGCVSNCPQEERKPSNVSCINPQLISINNSCCKDWICPDYKENSGHRERDVTTFSPFQVTTSPRPCKKDTSAWSACSVTCGQGVSIRVTNDNGDCQPIKQVRMCEIRPCDLNDQHLTGRHCKHTIRAKEKKPIQIKDCTSVKKFQPKYCSTCKKRTCCLPEMASTKSLEFVCKDGKHTMKNIMWIKNCKCQNTCLYN</sequence>
<dbReference type="SUPFAM" id="SSF57184">
    <property type="entry name" value="Growth factor receptor domain"/>
    <property type="match status" value="1"/>
</dbReference>
<dbReference type="SMART" id="SM00214">
    <property type="entry name" value="VWC"/>
    <property type="match status" value="1"/>
</dbReference>
<dbReference type="Pfam" id="PF19035">
    <property type="entry name" value="TSP1_CCN"/>
    <property type="match status" value="1"/>
</dbReference>
<dbReference type="GO" id="GO:0031012">
    <property type="term" value="C:extracellular matrix"/>
    <property type="evidence" value="ECO:0007669"/>
    <property type="project" value="TreeGrafter"/>
</dbReference>
<dbReference type="SMART" id="SM00121">
    <property type="entry name" value="IB"/>
    <property type="match status" value="1"/>
</dbReference>
<keyword evidence="2" id="KW-0732">Signal</keyword>
<dbReference type="PROSITE" id="PS01185">
    <property type="entry name" value="CTCK_1"/>
    <property type="match status" value="1"/>
</dbReference>
<dbReference type="PROSITE" id="PS50092">
    <property type="entry name" value="TSP1"/>
    <property type="match status" value="1"/>
</dbReference>
<comment type="caution">
    <text evidence="4">Lacks conserved residue(s) required for the propagation of feature annotation.</text>
</comment>
<dbReference type="SMART" id="SM00209">
    <property type="entry name" value="TSP1"/>
    <property type="match status" value="1"/>
</dbReference>
<evidence type="ECO:0000313" key="6">
    <source>
        <dbReference type="Proteomes" id="UP000749559"/>
    </source>
</evidence>
<dbReference type="AlphaFoldDB" id="A0A8J1UXK1"/>
<comment type="similarity">
    <text evidence="1">Belongs to the CCN family.</text>
</comment>
<dbReference type="OrthoDB" id="365605at2759"/>
<dbReference type="InterPro" id="IPR006207">
    <property type="entry name" value="Cys_knot_C"/>
</dbReference>
<keyword evidence="3" id="KW-1015">Disulfide bond</keyword>
<name>A0A8J1UXK1_OWEFU</name>
<reference evidence="5" key="1">
    <citation type="submission" date="2022-03" db="EMBL/GenBank/DDBJ databases">
        <authorList>
            <person name="Martin C."/>
        </authorList>
    </citation>
    <scope>NUCLEOTIDE SEQUENCE</scope>
</reference>
<comment type="caution">
    <text evidence="5">The sequence shown here is derived from an EMBL/GenBank/DDBJ whole genome shotgun (WGS) entry which is preliminary data.</text>
</comment>
<keyword evidence="6" id="KW-1185">Reference proteome</keyword>
<evidence type="ECO:0000256" key="3">
    <source>
        <dbReference type="ARBA" id="ARBA00023157"/>
    </source>
</evidence>
<evidence type="ECO:0000256" key="1">
    <source>
        <dbReference type="ARBA" id="ARBA00008125"/>
    </source>
</evidence>
<dbReference type="PROSITE" id="PS01225">
    <property type="entry name" value="CTCK_2"/>
    <property type="match status" value="1"/>
</dbReference>
<dbReference type="GO" id="GO:0007165">
    <property type="term" value="P:signal transduction"/>
    <property type="evidence" value="ECO:0007669"/>
    <property type="project" value="InterPro"/>
</dbReference>
<dbReference type="InterPro" id="IPR050941">
    <property type="entry name" value="CCN"/>
</dbReference>
<dbReference type="PROSITE" id="PS50184">
    <property type="entry name" value="VWFC_2"/>
    <property type="match status" value="1"/>
</dbReference>
<accession>A0A8J1UXK1</accession>
<dbReference type="GO" id="GO:0005178">
    <property type="term" value="F:integrin binding"/>
    <property type="evidence" value="ECO:0007669"/>
    <property type="project" value="TreeGrafter"/>
</dbReference>
<proteinExistence type="inferred from homology"/>
<dbReference type="GO" id="GO:0045597">
    <property type="term" value="P:positive regulation of cell differentiation"/>
    <property type="evidence" value="ECO:0007669"/>
    <property type="project" value="TreeGrafter"/>
</dbReference>
<dbReference type="InterPro" id="IPR000867">
    <property type="entry name" value="IGFBP-like"/>
</dbReference>
<dbReference type="GO" id="GO:0005615">
    <property type="term" value="C:extracellular space"/>
    <property type="evidence" value="ECO:0007669"/>
    <property type="project" value="TreeGrafter"/>
</dbReference>
<dbReference type="InterPro" id="IPR043973">
    <property type="entry name" value="TSP1_CCN"/>
</dbReference>
<evidence type="ECO:0000256" key="2">
    <source>
        <dbReference type="ARBA" id="ARBA00022729"/>
    </source>
</evidence>
<gene>
    <name evidence="5" type="ORF">OFUS_LOCUS26336</name>
</gene>
<dbReference type="InterPro" id="IPR000884">
    <property type="entry name" value="TSP1_rpt"/>
</dbReference>
<protein>
    <submittedName>
        <fullName evidence="5">Uncharacterized protein</fullName>
    </submittedName>
</protein>
<dbReference type="InterPro" id="IPR009030">
    <property type="entry name" value="Growth_fac_rcpt_cys_sf"/>
</dbReference>
<dbReference type="InterPro" id="IPR001007">
    <property type="entry name" value="VWF_dom"/>
</dbReference>
<dbReference type="EMBL" id="CAIIXF020000018">
    <property type="protein sequence ID" value="CAH1802685.1"/>
    <property type="molecule type" value="Genomic_DNA"/>
</dbReference>